<dbReference type="PANTHER" id="PTHR44943:SF8">
    <property type="entry name" value="TPR REPEAT-CONTAINING PROTEIN MJ0263"/>
    <property type="match status" value="1"/>
</dbReference>
<keyword evidence="2" id="KW-0802">TPR repeat</keyword>
<protein>
    <submittedName>
        <fullName evidence="4">DUF5107 domain-containing protein</fullName>
    </submittedName>
</protein>
<dbReference type="AlphaFoldDB" id="A0AAQ3QST0"/>
<keyword evidence="1" id="KW-0677">Repeat</keyword>
<dbReference type="InterPro" id="IPR011990">
    <property type="entry name" value="TPR-like_helical_dom_sf"/>
</dbReference>
<dbReference type="PANTHER" id="PTHR44943">
    <property type="entry name" value="CELLULOSE SYNTHASE OPERON PROTEIN C"/>
    <property type="match status" value="1"/>
</dbReference>
<dbReference type="SMART" id="SM00028">
    <property type="entry name" value="TPR"/>
    <property type="match status" value="5"/>
</dbReference>
<dbReference type="InterPro" id="IPR033396">
    <property type="entry name" value="DUF5107"/>
</dbReference>
<dbReference type="SUPFAM" id="SSF48452">
    <property type="entry name" value="TPR-like"/>
    <property type="match status" value="2"/>
</dbReference>
<gene>
    <name evidence="4" type="ORF">RZN69_18445</name>
</gene>
<dbReference type="InterPro" id="IPR019734">
    <property type="entry name" value="TPR_rpt"/>
</dbReference>
<dbReference type="Proteomes" id="UP001304300">
    <property type="component" value="Chromosome"/>
</dbReference>
<evidence type="ECO:0000256" key="1">
    <source>
        <dbReference type="ARBA" id="ARBA00022737"/>
    </source>
</evidence>
<dbReference type="RefSeq" id="WP_317832726.1">
    <property type="nucleotide sequence ID" value="NZ_CP136920.1"/>
</dbReference>
<organism evidence="4 5">
    <name type="scientific">Rubellicoccus peritrichatus</name>
    <dbReference type="NCBI Taxonomy" id="3080537"/>
    <lineage>
        <taxon>Bacteria</taxon>
        <taxon>Pseudomonadati</taxon>
        <taxon>Verrucomicrobiota</taxon>
        <taxon>Opitutia</taxon>
        <taxon>Puniceicoccales</taxon>
        <taxon>Cerasicoccaceae</taxon>
        <taxon>Rubellicoccus</taxon>
    </lineage>
</organism>
<proteinExistence type="predicted"/>
<accession>A0AAQ3QST0</accession>
<name>A0AAQ3QST0_9BACT</name>
<dbReference type="Gene3D" id="1.25.40.10">
    <property type="entry name" value="Tetratricopeptide repeat domain"/>
    <property type="match status" value="4"/>
</dbReference>
<dbReference type="EMBL" id="CP136920">
    <property type="protein sequence ID" value="WOO40606.1"/>
    <property type="molecule type" value="Genomic_DNA"/>
</dbReference>
<evidence type="ECO:0000313" key="5">
    <source>
        <dbReference type="Proteomes" id="UP001304300"/>
    </source>
</evidence>
<evidence type="ECO:0000259" key="3">
    <source>
        <dbReference type="Pfam" id="PF17128"/>
    </source>
</evidence>
<evidence type="ECO:0000256" key="2">
    <source>
        <dbReference type="ARBA" id="ARBA00022803"/>
    </source>
</evidence>
<keyword evidence="5" id="KW-1185">Reference proteome</keyword>
<feature type="domain" description="DUF5107" evidence="3">
    <location>
        <begin position="39"/>
        <end position="353"/>
    </location>
</feature>
<sequence length="1071" mass="122636">MSSIDVTRKPLPIPTYGLGKPEKNPLFFEKRVYQGSCGKVYPVPFIDKVYDTPEPQDYDSVHLENDFVRLVILPEIGGRIFLGQDKVNNDYDFFYRQEEIKPALVGLAGPWISGGVEFNWPQHHRPGTYMPTDTHIEEQEDGTKIVWMSEHDPLNRLKGMHGICLKPDSALVELRARLYNRTALTHTFLWWANVAAEVHDNFQSFFPPDVHYVADHAVRAQSSFPIAMNRYYGVDYASRDGANDISRYKNLPVPTSYMVCDSDFSFFGGYDYDAEGGFIHVANKHVSPGKKQWTWGNHEFGWAWDRELTDRIGQTGRPAPYVELMAGVYTDNQPDFTYLLPYETKTFSQYWWPYKKIGPVQNANEEAALRLVVNEDRRMDLGAVVSRKMEGARIVLTNGDKVVLDEVVDLSPDQPWQNKEITFQGDDIEALELRIENIITYRPVDVSKLERNRDVATEPPLPEAIETIEELYLTAEHLEQYRHPTRYPELYWDEVLKRDPMDARTNIAYGRRKLTQGLFEEAAAHLVNAIQRLTHRHPNPCTGEAHYFLGLVRRYQGRFAEAYAAFYKATWNYEWRAAAFYELAALDCRKEDWATALEHCEASLETNRQNNKAHILKAMILREMGDEWQSVLEALLQVDPLDHWARYELGDVEGFLEKSRNDAQTVLDIVYDYAETGFTAKAADLLELHHNSDVTEVAVPNPLSTSQLTHYALAWLRNDAELLQKARALDPDYFFPSRLQDQVVLEWALSQSRSDGNASYALGNYYFDRKRHEDAIATWEFVSPFATVKRNLGIAYWNVRSDAEAARLAYQEALEFDPDDARIFAEFDQLREKLCEPATERLSDLLSRMDLVEQRDDCAVSLATLYNETGAPEKALEWLCSRRFHPWEGGEGKVLKQFARAHLLLGQQALVAGESSTALEHFEQAMQPPENLGESYHLLQAKADVSYWIGKALRALGRETEAVASFTMSAEEAGDFEAMTVTEYSELSYYRGLSLVELDRLDEGLTVFEGLKRFAEKQLSEPARIDYFATSLPLLLVFEEDLNAVQTNEMSRLINLAEKGLKVLSNEKAPC</sequence>
<dbReference type="Pfam" id="PF17128">
    <property type="entry name" value="DUF5107"/>
    <property type="match status" value="1"/>
</dbReference>
<dbReference type="InterPro" id="IPR051685">
    <property type="entry name" value="Ycf3/AcsC/BcsC/TPR_MFPF"/>
</dbReference>
<evidence type="ECO:0000313" key="4">
    <source>
        <dbReference type="EMBL" id="WOO40606.1"/>
    </source>
</evidence>
<dbReference type="KEGG" id="puo:RZN69_18445"/>
<reference evidence="4 5" key="1">
    <citation type="submission" date="2023-10" db="EMBL/GenBank/DDBJ databases">
        <title>Rubellicoccus peritrichatus gen. nov., sp. nov., isolated from an algae of coral reef tank.</title>
        <authorList>
            <person name="Luo J."/>
        </authorList>
    </citation>
    <scope>NUCLEOTIDE SEQUENCE [LARGE SCALE GENOMIC DNA]</scope>
    <source>
        <strain evidence="4 5">CR14</strain>
    </source>
</reference>